<evidence type="ECO:0000256" key="1">
    <source>
        <dbReference type="SAM" id="MobiDB-lite"/>
    </source>
</evidence>
<evidence type="ECO:0000313" key="3">
    <source>
        <dbReference type="Proteomes" id="UP000652761"/>
    </source>
</evidence>
<organism evidence="2 3">
    <name type="scientific">Colocasia esculenta</name>
    <name type="common">Wild taro</name>
    <name type="synonym">Arum esculentum</name>
    <dbReference type="NCBI Taxonomy" id="4460"/>
    <lineage>
        <taxon>Eukaryota</taxon>
        <taxon>Viridiplantae</taxon>
        <taxon>Streptophyta</taxon>
        <taxon>Embryophyta</taxon>
        <taxon>Tracheophyta</taxon>
        <taxon>Spermatophyta</taxon>
        <taxon>Magnoliopsida</taxon>
        <taxon>Liliopsida</taxon>
        <taxon>Araceae</taxon>
        <taxon>Aroideae</taxon>
        <taxon>Colocasieae</taxon>
        <taxon>Colocasia</taxon>
    </lineage>
</organism>
<feature type="compositionally biased region" description="Polar residues" evidence="1">
    <location>
        <begin position="35"/>
        <end position="51"/>
    </location>
</feature>
<name>A0A843WNM9_COLES</name>
<proteinExistence type="predicted"/>
<evidence type="ECO:0000313" key="2">
    <source>
        <dbReference type="EMBL" id="MQM12212.1"/>
    </source>
</evidence>
<dbReference type="AlphaFoldDB" id="A0A843WNM9"/>
<gene>
    <name evidence="2" type="ORF">Taro_045129</name>
</gene>
<keyword evidence="3" id="KW-1185">Reference proteome</keyword>
<comment type="caution">
    <text evidence="2">The sequence shown here is derived from an EMBL/GenBank/DDBJ whole genome shotgun (WGS) entry which is preliminary data.</text>
</comment>
<dbReference type="EMBL" id="NMUH01005235">
    <property type="protein sequence ID" value="MQM12212.1"/>
    <property type="molecule type" value="Genomic_DNA"/>
</dbReference>
<sequence length="150" mass="15910">MKWFNKEMGNMKSMLSDILKAVGAPASPPPADQNLGANSPRPSRPSVQESGPSRLAPPAVEAEVNVQGPSGPAEQVKGPPGPAEQVSGPSGPLESGPVQTEVEEELFTLNEAQAKEGKPAVSPATFLDMNSIHLVNDPFKVWEERYKSIL</sequence>
<protein>
    <submittedName>
        <fullName evidence="2">Uncharacterized protein</fullName>
    </submittedName>
</protein>
<accession>A0A843WNM9</accession>
<feature type="region of interest" description="Disordered" evidence="1">
    <location>
        <begin position="21"/>
        <end position="99"/>
    </location>
</feature>
<reference evidence="2" key="1">
    <citation type="submission" date="2017-07" db="EMBL/GenBank/DDBJ databases">
        <title>Taro Niue Genome Assembly and Annotation.</title>
        <authorList>
            <person name="Atibalentja N."/>
            <person name="Keating K."/>
            <person name="Fields C.J."/>
        </authorList>
    </citation>
    <scope>NUCLEOTIDE SEQUENCE</scope>
    <source>
        <strain evidence="2">Niue_2</strain>
        <tissue evidence="2">Leaf</tissue>
    </source>
</reference>
<dbReference type="Proteomes" id="UP000652761">
    <property type="component" value="Unassembled WGS sequence"/>
</dbReference>